<dbReference type="AlphaFoldDB" id="A0A9J6CCL3"/>
<dbReference type="GO" id="GO:0005525">
    <property type="term" value="F:GTP binding"/>
    <property type="evidence" value="ECO:0007669"/>
    <property type="project" value="UniProtKB-KW"/>
</dbReference>
<dbReference type="GO" id="GO:0022412">
    <property type="term" value="P:cellular process involved in reproduction in multicellular organism"/>
    <property type="evidence" value="ECO:0007669"/>
    <property type="project" value="UniProtKB-ARBA"/>
</dbReference>
<comment type="caution">
    <text evidence="4">The sequence shown here is derived from an EMBL/GenBank/DDBJ whole genome shotgun (WGS) entry which is preliminary data.</text>
</comment>
<evidence type="ECO:0000256" key="1">
    <source>
        <dbReference type="ARBA" id="ARBA00010142"/>
    </source>
</evidence>
<dbReference type="PROSITE" id="PS51419">
    <property type="entry name" value="RAB"/>
    <property type="match status" value="1"/>
</dbReference>
<comment type="similarity">
    <text evidence="1">Belongs to the small GTPase superfamily. Rho family.</text>
</comment>
<proteinExistence type="inferred from homology"/>
<dbReference type="FunFam" id="3.40.50.300:FF:001179">
    <property type="entry name" value="Rho family GTPase"/>
    <property type="match status" value="1"/>
</dbReference>
<dbReference type="InterPro" id="IPR005225">
    <property type="entry name" value="Small_GTP-bd"/>
</dbReference>
<dbReference type="NCBIfam" id="TIGR00231">
    <property type="entry name" value="small_GTP"/>
    <property type="match status" value="1"/>
</dbReference>
<dbReference type="GO" id="GO:0007264">
    <property type="term" value="P:small GTPase-mediated signal transduction"/>
    <property type="evidence" value="ECO:0007669"/>
    <property type="project" value="InterPro"/>
</dbReference>
<dbReference type="Proteomes" id="UP001107558">
    <property type="component" value="Chromosome 1"/>
</dbReference>
<dbReference type="Pfam" id="PF00071">
    <property type="entry name" value="Ras"/>
    <property type="match status" value="1"/>
</dbReference>
<dbReference type="InterPro" id="IPR001806">
    <property type="entry name" value="Small_GTPase"/>
</dbReference>
<organism evidence="4 5">
    <name type="scientific">Polypedilum vanderplanki</name>
    <name type="common">Sleeping chironomid midge</name>
    <dbReference type="NCBI Taxonomy" id="319348"/>
    <lineage>
        <taxon>Eukaryota</taxon>
        <taxon>Metazoa</taxon>
        <taxon>Ecdysozoa</taxon>
        <taxon>Arthropoda</taxon>
        <taxon>Hexapoda</taxon>
        <taxon>Insecta</taxon>
        <taxon>Pterygota</taxon>
        <taxon>Neoptera</taxon>
        <taxon>Endopterygota</taxon>
        <taxon>Diptera</taxon>
        <taxon>Nematocera</taxon>
        <taxon>Chironomoidea</taxon>
        <taxon>Chironomidae</taxon>
        <taxon>Chironominae</taxon>
        <taxon>Polypedilum</taxon>
        <taxon>Polypedilum</taxon>
    </lineage>
</organism>
<dbReference type="PROSITE" id="PS51421">
    <property type="entry name" value="RAS"/>
    <property type="match status" value="1"/>
</dbReference>
<dbReference type="GO" id="GO:0035099">
    <property type="term" value="P:hemocyte migration"/>
    <property type="evidence" value="ECO:0007669"/>
    <property type="project" value="UniProtKB-ARBA"/>
</dbReference>
<name>A0A9J6CCL3_POLVA</name>
<dbReference type="PROSITE" id="PS51420">
    <property type="entry name" value="RHO"/>
    <property type="match status" value="1"/>
</dbReference>
<dbReference type="GO" id="GO:0035006">
    <property type="term" value="P:melanization defense response"/>
    <property type="evidence" value="ECO:0007669"/>
    <property type="project" value="UniProtKB-ARBA"/>
</dbReference>
<dbReference type="SUPFAM" id="SSF52540">
    <property type="entry name" value="P-loop containing nucleoside triphosphate hydrolases"/>
    <property type="match status" value="1"/>
</dbReference>
<keyword evidence="2" id="KW-0547">Nucleotide-binding</keyword>
<sequence>MNSNSKDEIKLVIVGDGCVGKSYLLITYITNFYPNFYSATSFDILRTNVEHNGKSVKLTIYDTGGCEEYDRLRPLCYKEVDIVIMCFSIDKPHTLENIKTKWLPEIRHYCSDIPIVLVGCKLDLRNNQWTIQSLKTERCSPPSTFNEGRAMSFEIGAIRYFECSALDRTNLTELFDEIIFIVQNPKKPNQNKVCPCNIL</sequence>
<reference evidence="4" key="1">
    <citation type="submission" date="2021-03" db="EMBL/GenBank/DDBJ databases">
        <title>Chromosome level genome of the anhydrobiotic midge Polypedilum vanderplanki.</title>
        <authorList>
            <person name="Yoshida Y."/>
            <person name="Kikawada T."/>
            <person name="Gusev O."/>
        </authorList>
    </citation>
    <scope>NUCLEOTIDE SEQUENCE</scope>
    <source>
        <strain evidence="4">NIAS01</strain>
        <tissue evidence="4">Whole body or cell culture</tissue>
    </source>
</reference>
<dbReference type="InterPro" id="IPR003578">
    <property type="entry name" value="Small_GTPase_Rho"/>
</dbReference>
<dbReference type="SMART" id="SM00173">
    <property type="entry name" value="RAS"/>
    <property type="match status" value="1"/>
</dbReference>
<evidence type="ECO:0000256" key="2">
    <source>
        <dbReference type="ARBA" id="ARBA00022741"/>
    </source>
</evidence>
<dbReference type="Gene3D" id="3.40.50.300">
    <property type="entry name" value="P-loop containing nucleotide triphosphate hydrolases"/>
    <property type="match status" value="1"/>
</dbReference>
<dbReference type="GO" id="GO:0003006">
    <property type="term" value="P:developmental process involved in reproduction"/>
    <property type="evidence" value="ECO:0007669"/>
    <property type="project" value="UniProtKB-ARBA"/>
</dbReference>
<gene>
    <name evidence="4" type="ORF">PVAND_009216</name>
</gene>
<dbReference type="SMART" id="SM00174">
    <property type="entry name" value="RHO"/>
    <property type="match status" value="1"/>
</dbReference>
<dbReference type="EMBL" id="JADBJN010000001">
    <property type="protein sequence ID" value="KAG5679661.1"/>
    <property type="molecule type" value="Genomic_DNA"/>
</dbReference>
<dbReference type="PANTHER" id="PTHR24072">
    <property type="entry name" value="RHO FAMILY GTPASE"/>
    <property type="match status" value="1"/>
</dbReference>
<dbReference type="InterPro" id="IPR027417">
    <property type="entry name" value="P-loop_NTPase"/>
</dbReference>
<evidence type="ECO:0000313" key="4">
    <source>
        <dbReference type="EMBL" id="KAG5679661.1"/>
    </source>
</evidence>
<dbReference type="GO" id="GO:0001667">
    <property type="term" value="P:ameboidal-type cell migration"/>
    <property type="evidence" value="ECO:0007669"/>
    <property type="project" value="UniProtKB-ARBA"/>
</dbReference>
<dbReference type="CDD" id="cd00157">
    <property type="entry name" value="Rho"/>
    <property type="match status" value="1"/>
</dbReference>
<dbReference type="SMART" id="SM00175">
    <property type="entry name" value="RAB"/>
    <property type="match status" value="1"/>
</dbReference>
<evidence type="ECO:0000256" key="3">
    <source>
        <dbReference type="ARBA" id="ARBA00023134"/>
    </source>
</evidence>
<protein>
    <submittedName>
        <fullName evidence="4">Uncharacterized protein</fullName>
    </submittedName>
</protein>
<dbReference type="GO" id="GO:0003924">
    <property type="term" value="F:GTPase activity"/>
    <property type="evidence" value="ECO:0007669"/>
    <property type="project" value="InterPro"/>
</dbReference>
<keyword evidence="5" id="KW-1185">Reference proteome</keyword>
<dbReference type="OrthoDB" id="8830751at2759"/>
<dbReference type="PRINTS" id="PR00449">
    <property type="entry name" value="RASTRNSFRMNG"/>
</dbReference>
<keyword evidence="3" id="KW-0342">GTP-binding</keyword>
<accession>A0A9J6CCL3</accession>
<evidence type="ECO:0000313" key="5">
    <source>
        <dbReference type="Proteomes" id="UP001107558"/>
    </source>
</evidence>